<feature type="transmembrane region" description="Helical" evidence="6">
    <location>
        <begin position="250"/>
        <end position="269"/>
    </location>
</feature>
<gene>
    <name evidence="9" type="ORF">IFM89_036288</name>
</gene>
<reference evidence="9 10" key="1">
    <citation type="submission" date="2020-10" db="EMBL/GenBank/DDBJ databases">
        <title>The Coptis chinensis genome and diversification of protoberbering-type alkaloids.</title>
        <authorList>
            <person name="Wang B."/>
            <person name="Shu S."/>
            <person name="Song C."/>
            <person name="Liu Y."/>
        </authorList>
    </citation>
    <scope>NUCLEOTIDE SEQUENCE [LARGE SCALE GENOMIC DNA]</scope>
    <source>
        <strain evidence="9">HL-2020</strain>
        <tissue evidence="9">Leaf</tissue>
    </source>
</reference>
<name>A0A835IJ28_9MAGN</name>
<dbReference type="Proteomes" id="UP000631114">
    <property type="component" value="Unassembled WGS sequence"/>
</dbReference>
<dbReference type="InterPro" id="IPR030184">
    <property type="entry name" value="WAT1-related"/>
</dbReference>
<feature type="transmembrane region" description="Helical" evidence="6">
    <location>
        <begin position="276"/>
        <end position="299"/>
    </location>
</feature>
<feature type="transmembrane region" description="Helical" evidence="6">
    <location>
        <begin position="305"/>
        <end position="328"/>
    </location>
</feature>
<dbReference type="GO" id="GO:0016020">
    <property type="term" value="C:membrane"/>
    <property type="evidence" value="ECO:0007669"/>
    <property type="project" value="UniProtKB-SubCell"/>
</dbReference>
<feature type="transmembrane region" description="Helical" evidence="6">
    <location>
        <begin position="130"/>
        <end position="150"/>
    </location>
</feature>
<feature type="compositionally biased region" description="Polar residues" evidence="7">
    <location>
        <begin position="364"/>
        <end position="375"/>
    </location>
</feature>
<dbReference type="SUPFAM" id="SSF103481">
    <property type="entry name" value="Multidrug resistance efflux transporter EmrE"/>
    <property type="match status" value="2"/>
</dbReference>
<evidence type="ECO:0000256" key="3">
    <source>
        <dbReference type="ARBA" id="ARBA00022692"/>
    </source>
</evidence>
<dbReference type="GO" id="GO:0022857">
    <property type="term" value="F:transmembrane transporter activity"/>
    <property type="evidence" value="ECO:0007669"/>
    <property type="project" value="InterPro"/>
</dbReference>
<dbReference type="AlphaFoldDB" id="A0A835IJ28"/>
<organism evidence="9 10">
    <name type="scientific">Coptis chinensis</name>
    <dbReference type="NCBI Taxonomy" id="261450"/>
    <lineage>
        <taxon>Eukaryota</taxon>
        <taxon>Viridiplantae</taxon>
        <taxon>Streptophyta</taxon>
        <taxon>Embryophyta</taxon>
        <taxon>Tracheophyta</taxon>
        <taxon>Spermatophyta</taxon>
        <taxon>Magnoliopsida</taxon>
        <taxon>Ranunculales</taxon>
        <taxon>Ranunculaceae</taxon>
        <taxon>Coptidoideae</taxon>
        <taxon>Coptis</taxon>
    </lineage>
</organism>
<keyword evidence="5 6" id="KW-0472">Membrane</keyword>
<keyword evidence="4 6" id="KW-1133">Transmembrane helix</keyword>
<protein>
    <recommendedName>
        <fullName evidence="6">WAT1-related protein</fullName>
    </recommendedName>
</protein>
<evidence type="ECO:0000256" key="6">
    <source>
        <dbReference type="RuleBase" id="RU363077"/>
    </source>
</evidence>
<accession>A0A835IJ28</accession>
<keyword evidence="3 6" id="KW-0812">Transmembrane</keyword>
<feature type="domain" description="EamA" evidence="8">
    <location>
        <begin position="187"/>
        <end position="324"/>
    </location>
</feature>
<feature type="transmembrane region" description="Helical" evidence="6">
    <location>
        <begin position="65"/>
        <end position="86"/>
    </location>
</feature>
<evidence type="ECO:0000256" key="5">
    <source>
        <dbReference type="ARBA" id="ARBA00023136"/>
    </source>
</evidence>
<feature type="domain" description="EamA" evidence="8">
    <location>
        <begin position="3"/>
        <end position="139"/>
    </location>
</feature>
<keyword evidence="10" id="KW-1185">Reference proteome</keyword>
<feature type="transmembrane region" description="Helical" evidence="6">
    <location>
        <begin position="98"/>
        <end position="118"/>
    </location>
</feature>
<comment type="subcellular location">
    <subcellularLocation>
        <location evidence="1 6">Membrane</location>
        <topology evidence="1 6">Multi-pass membrane protein</topology>
    </subcellularLocation>
</comment>
<dbReference type="PANTHER" id="PTHR31218">
    <property type="entry name" value="WAT1-RELATED PROTEIN"/>
    <property type="match status" value="1"/>
</dbReference>
<comment type="caution">
    <text evidence="9">The sequence shown here is derived from an EMBL/GenBank/DDBJ whole genome shotgun (WGS) entry which is preliminary data.</text>
</comment>
<evidence type="ECO:0000313" key="9">
    <source>
        <dbReference type="EMBL" id="KAF9617367.1"/>
    </source>
</evidence>
<evidence type="ECO:0000256" key="7">
    <source>
        <dbReference type="SAM" id="MobiDB-lite"/>
    </source>
</evidence>
<evidence type="ECO:0000259" key="8">
    <source>
        <dbReference type="Pfam" id="PF00892"/>
    </source>
</evidence>
<feature type="region of interest" description="Disordered" evidence="7">
    <location>
        <begin position="356"/>
        <end position="375"/>
    </location>
</feature>
<dbReference type="Pfam" id="PF00892">
    <property type="entry name" value="EamA"/>
    <property type="match status" value="2"/>
</dbReference>
<evidence type="ECO:0000256" key="4">
    <source>
        <dbReference type="ARBA" id="ARBA00022989"/>
    </source>
</evidence>
<sequence length="375" mass="40942">MALVQVFNGGYHVITKVALNVGMNQIVFCVYRDLVALSLLAPVAYFREKRLRLSLPINRQLLLSFFYLGLTGIFGNQLLFLLGLSYTNPSYAAAVQPAIPVFTFLLAVLMGIEVVNLLRFDGQLKVGGTLVCVSGAILMVLFRGPAVIGLSELEFIAESEIIAKAQPEPAGWFMYGLIKSGLDLWHIGVLCLIGNCFFMAAFLNLQAPILMKYPASLSVTAYSYFFGALLMVVTGLVSTRELAEWSLDRSQIIAVLYSGVVASAINYALLTWSNKILGPALVALYNPLQPAASSILSRIFLGSPIYLGSIIGGVLIIAGLYMVTWATYRERRLAITYLNRDSEPLLHRDPPIGKAPYQKGHIFSGSSTTLPKSLD</sequence>
<evidence type="ECO:0000313" key="10">
    <source>
        <dbReference type="Proteomes" id="UP000631114"/>
    </source>
</evidence>
<feature type="transmembrane region" description="Helical" evidence="6">
    <location>
        <begin position="184"/>
        <end position="205"/>
    </location>
</feature>
<dbReference type="EMBL" id="JADFTS010000003">
    <property type="protein sequence ID" value="KAF9617367.1"/>
    <property type="molecule type" value="Genomic_DNA"/>
</dbReference>
<proteinExistence type="inferred from homology"/>
<dbReference type="InterPro" id="IPR037185">
    <property type="entry name" value="EmrE-like"/>
</dbReference>
<feature type="transmembrane region" description="Helical" evidence="6">
    <location>
        <begin position="217"/>
        <end position="238"/>
    </location>
</feature>
<evidence type="ECO:0000256" key="2">
    <source>
        <dbReference type="ARBA" id="ARBA00007635"/>
    </source>
</evidence>
<dbReference type="InterPro" id="IPR000620">
    <property type="entry name" value="EamA_dom"/>
</dbReference>
<evidence type="ECO:0000256" key="1">
    <source>
        <dbReference type="ARBA" id="ARBA00004141"/>
    </source>
</evidence>
<comment type="similarity">
    <text evidence="2 6">Belongs to the drug/metabolite transporter (DMT) superfamily. Plant drug/metabolite exporter (P-DME) (TC 2.A.7.4) family.</text>
</comment>
<dbReference type="OrthoDB" id="1728340at2759"/>